<dbReference type="PANTHER" id="PTHR48151:SF3">
    <property type="entry name" value="SH3 DOMAIN-CONTAINING PROTEIN"/>
    <property type="match status" value="1"/>
</dbReference>
<organism evidence="1 2">
    <name type="scientific">Salix udensis</name>
    <dbReference type="NCBI Taxonomy" id="889485"/>
    <lineage>
        <taxon>Eukaryota</taxon>
        <taxon>Viridiplantae</taxon>
        <taxon>Streptophyta</taxon>
        <taxon>Embryophyta</taxon>
        <taxon>Tracheophyta</taxon>
        <taxon>Spermatophyta</taxon>
        <taxon>Magnoliopsida</taxon>
        <taxon>eudicotyledons</taxon>
        <taxon>Gunneridae</taxon>
        <taxon>Pentapetalae</taxon>
        <taxon>rosids</taxon>
        <taxon>fabids</taxon>
        <taxon>Malpighiales</taxon>
        <taxon>Salicaceae</taxon>
        <taxon>Saliceae</taxon>
        <taxon>Salix</taxon>
    </lineage>
</organism>
<evidence type="ECO:0000313" key="1">
    <source>
        <dbReference type="EMBL" id="KAJ6435975.1"/>
    </source>
</evidence>
<dbReference type="PANTHER" id="PTHR48151">
    <property type="entry name" value="SH3 DOMAIN-CONTAINING PROTEIN"/>
    <property type="match status" value="1"/>
</dbReference>
<comment type="caution">
    <text evidence="1">The sequence shown here is derived from an EMBL/GenBank/DDBJ whole genome shotgun (WGS) entry which is preliminary data.</text>
</comment>
<keyword evidence="2" id="KW-1185">Reference proteome</keyword>
<dbReference type="AlphaFoldDB" id="A0AAD6L780"/>
<protein>
    <submittedName>
        <fullName evidence="1">Uncharacterized protein</fullName>
    </submittedName>
</protein>
<evidence type="ECO:0000313" key="2">
    <source>
        <dbReference type="Proteomes" id="UP001162972"/>
    </source>
</evidence>
<feature type="non-terminal residue" evidence="1">
    <location>
        <position position="66"/>
    </location>
</feature>
<name>A0AAD6L780_9ROSI</name>
<dbReference type="InterPro" id="IPR053296">
    <property type="entry name" value="TSET_member_tstB"/>
</dbReference>
<reference evidence="1 2" key="1">
    <citation type="journal article" date="2023" name="Int. J. Mol. Sci.">
        <title>De Novo Assembly and Annotation of 11 Diverse Shrub Willow (Salix) Genomes Reveals Novel Gene Organization in Sex-Linked Regions.</title>
        <authorList>
            <person name="Hyden B."/>
            <person name="Feng K."/>
            <person name="Yates T.B."/>
            <person name="Jawdy S."/>
            <person name="Cereghino C."/>
            <person name="Smart L.B."/>
            <person name="Muchero W."/>
        </authorList>
    </citation>
    <scope>NUCLEOTIDE SEQUENCE [LARGE SCALE GENOMIC DNA]</scope>
    <source>
        <tissue evidence="1">Shoot tip</tissue>
    </source>
</reference>
<gene>
    <name evidence="1" type="ORF">OIU84_001080</name>
</gene>
<dbReference type="Proteomes" id="UP001162972">
    <property type="component" value="Chromosome 18"/>
</dbReference>
<proteinExistence type="predicted"/>
<dbReference type="EMBL" id="JAPFFJ010000001">
    <property type="protein sequence ID" value="KAJ6435975.1"/>
    <property type="molecule type" value="Genomic_DNA"/>
</dbReference>
<sequence>MEVVRTTVACECVYVRAMVIKALIWMQLPHESFEELESIIASELSDPSWPATLLNDVLLTLHARFK</sequence>
<accession>A0AAD6L780</accession>